<dbReference type="EMBL" id="QGNW01000141">
    <property type="protein sequence ID" value="RVW91972.1"/>
    <property type="molecule type" value="Genomic_DNA"/>
</dbReference>
<comment type="caution">
    <text evidence="7">The sequence shown here is derived from an EMBL/GenBank/DDBJ whole genome shotgun (WGS) entry which is preliminary data.</text>
</comment>
<dbReference type="PANTHER" id="PTHR19338:SF59">
    <property type="entry name" value="OS10G0162832 PROTEIN"/>
    <property type="match status" value="1"/>
</dbReference>
<evidence type="ECO:0000313" key="8">
    <source>
        <dbReference type="Proteomes" id="UP000288805"/>
    </source>
</evidence>
<keyword evidence="1" id="KW-0677">Repeat</keyword>
<dbReference type="InterPro" id="IPR032675">
    <property type="entry name" value="LRR_dom_sf"/>
</dbReference>
<dbReference type="PANTHER" id="PTHR19338">
    <property type="entry name" value="TRANSLOCASE OF INNER MITOCHONDRIAL MEMBRANE 13 HOMOLOG"/>
    <property type="match status" value="1"/>
</dbReference>
<keyword evidence="3" id="KW-0611">Plant defense</keyword>
<dbReference type="Pfam" id="PF18052">
    <property type="entry name" value="Rx_N"/>
    <property type="match status" value="1"/>
</dbReference>
<dbReference type="AlphaFoldDB" id="A0A438I5J6"/>
<feature type="domain" description="NB-ARC" evidence="4">
    <location>
        <begin position="303"/>
        <end position="343"/>
    </location>
</feature>
<proteinExistence type="predicted"/>
<reference evidence="7 8" key="1">
    <citation type="journal article" date="2018" name="PLoS Genet.">
        <title>Population sequencing reveals clonal diversity and ancestral inbreeding in the grapevine cultivar Chardonnay.</title>
        <authorList>
            <person name="Roach M.J."/>
            <person name="Johnson D.L."/>
            <person name="Bohlmann J."/>
            <person name="van Vuuren H.J."/>
            <person name="Jones S.J."/>
            <person name="Pretorius I.S."/>
            <person name="Schmidt S.A."/>
            <person name="Borneman A.R."/>
        </authorList>
    </citation>
    <scope>NUCLEOTIDE SEQUENCE [LARGE SCALE GENOMIC DNA]</scope>
    <source>
        <strain evidence="8">cv. Chardonnay</strain>
        <tissue evidence="7">Leaf</tissue>
    </source>
</reference>
<name>A0A438I5J6_VITVI</name>
<dbReference type="PRINTS" id="PR00364">
    <property type="entry name" value="DISEASERSIST"/>
</dbReference>
<dbReference type="Gene3D" id="1.20.5.4130">
    <property type="match status" value="1"/>
</dbReference>
<dbReference type="InterPro" id="IPR041118">
    <property type="entry name" value="Rx_N"/>
</dbReference>
<dbReference type="Gene3D" id="3.40.50.300">
    <property type="entry name" value="P-loop containing nucleotide triphosphate hydrolases"/>
    <property type="match status" value="1"/>
</dbReference>
<evidence type="ECO:0000256" key="3">
    <source>
        <dbReference type="ARBA" id="ARBA00022821"/>
    </source>
</evidence>
<evidence type="ECO:0000256" key="1">
    <source>
        <dbReference type="ARBA" id="ARBA00022737"/>
    </source>
</evidence>
<accession>A0A438I5J6</accession>
<dbReference type="Pfam" id="PF00931">
    <property type="entry name" value="NB-ARC"/>
    <property type="match status" value="1"/>
</dbReference>
<keyword evidence="2" id="KW-0547">Nucleotide-binding</keyword>
<dbReference type="GO" id="GO:0043531">
    <property type="term" value="F:ADP binding"/>
    <property type="evidence" value="ECO:0007669"/>
    <property type="project" value="InterPro"/>
</dbReference>
<gene>
    <name evidence="7" type="ORF">CK203_030225</name>
</gene>
<evidence type="ECO:0000313" key="7">
    <source>
        <dbReference type="EMBL" id="RVW91972.1"/>
    </source>
</evidence>
<dbReference type="InterPro" id="IPR002182">
    <property type="entry name" value="NB-ARC"/>
</dbReference>
<dbReference type="SUPFAM" id="SSF52058">
    <property type="entry name" value="L domain-like"/>
    <property type="match status" value="1"/>
</dbReference>
<evidence type="ECO:0000259" key="4">
    <source>
        <dbReference type="Pfam" id="PF00931"/>
    </source>
</evidence>
<dbReference type="GO" id="GO:0051707">
    <property type="term" value="P:response to other organism"/>
    <property type="evidence" value="ECO:0007669"/>
    <property type="project" value="UniProtKB-ARBA"/>
</dbReference>
<evidence type="ECO:0000256" key="2">
    <source>
        <dbReference type="ARBA" id="ARBA00022741"/>
    </source>
</evidence>
<dbReference type="InterPro" id="IPR055414">
    <property type="entry name" value="LRR_R13L4/SHOC2-like"/>
</dbReference>
<dbReference type="Pfam" id="PF23598">
    <property type="entry name" value="LRR_14"/>
    <property type="match status" value="1"/>
</dbReference>
<dbReference type="GO" id="GO:0006952">
    <property type="term" value="P:defense response"/>
    <property type="evidence" value="ECO:0007669"/>
    <property type="project" value="UniProtKB-KW"/>
</dbReference>
<dbReference type="SUPFAM" id="SSF52540">
    <property type="entry name" value="P-loop containing nucleoside triphosphate hydrolases"/>
    <property type="match status" value="1"/>
</dbReference>
<protein>
    <submittedName>
        <fullName evidence="7">Uncharacterized protein</fullName>
    </submittedName>
</protein>
<sequence>MVLWHRRESMVESILSRAAKKLSFLLIQEPGLLSGIEDDVNWIYLKITSWVMDHRAFDCGFMEPLRDIAYDVEDVIDDLTLKPAARMSRGVRKKLEKTKVKVYDISRRPVPCAMIKTETVEDQNIANTFVSPVIEKVTALLAKGSLRSQVKNKARRIHDEFKFMNGFLEDLESVEVDEKGMEWMEEPYIVSCKLVDVIDFFISGREQFRRRGTFRKVITGFDKLRSQLRLGGEMDQINARIEALSKRRMDEINDRMMEDLLKRRPKDVIRDARSGEQGIERWFPHRQVPPSYIIVKPDIVSFDDDVKEIVARLLTDEKDFLIISVVGMQGIGKTTLAKEALEVIAKQMGNPSAWKEDNRSNVEKQKWKGYGLKKALGHKESCLANSQNIKWELDDLDHSNFEIPARRLIVLWVAEGLVHPLVHPMEEKEAPEDVAERRHWFLKAKEATFLRGHKNPWSSEIYLGTGMVLRLADHLYKGDDSFNKIHGDHNNSSICLRSRYQDTISFLSFDTQGGSQPGEDIGTFLHRCISNSCFLLLRVLDLELVYQPKLPEALELLTYLRYLDLRKTKLDMRLQSVSKLLNLQTLDVKDTRIRTLPNSIWEMQQL</sequence>
<dbReference type="InterPro" id="IPR027417">
    <property type="entry name" value="P-loop_NTPase"/>
</dbReference>
<feature type="domain" description="Disease resistance N-terminal" evidence="5">
    <location>
        <begin position="129"/>
        <end position="209"/>
    </location>
</feature>
<organism evidence="7 8">
    <name type="scientific">Vitis vinifera</name>
    <name type="common">Grape</name>
    <dbReference type="NCBI Taxonomy" id="29760"/>
    <lineage>
        <taxon>Eukaryota</taxon>
        <taxon>Viridiplantae</taxon>
        <taxon>Streptophyta</taxon>
        <taxon>Embryophyta</taxon>
        <taxon>Tracheophyta</taxon>
        <taxon>Spermatophyta</taxon>
        <taxon>Magnoliopsida</taxon>
        <taxon>eudicotyledons</taxon>
        <taxon>Gunneridae</taxon>
        <taxon>Pentapetalae</taxon>
        <taxon>rosids</taxon>
        <taxon>Vitales</taxon>
        <taxon>Vitaceae</taxon>
        <taxon>Viteae</taxon>
        <taxon>Vitis</taxon>
    </lineage>
</organism>
<dbReference type="Proteomes" id="UP000288805">
    <property type="component" value="Unassembled WGS sequence"/>
</dbReference>
<dbReference type="Gene3D" id="3.80.10.10">
    <property type="entry name" value="Ribonuclease Inhibitor"/>
    <property type="match status" value="1"/>
</dbReference>
<evidence type="ECO:0000259" key="5">
    <source>
        <dbReference type="Pfam" id="PF18052"/>
    </source>
</evidence>
<evidence type="ECO:0000259" key="6">
    <source>
        <dbReference type="Pfam" id="PF23598"/>
    </source>
</evidence>
<feature type="domain" description="Disease resistance R13L4/SHOC-2-like LRR" evidence="6">
    <location>
        <begin position="529"/>
        <end position="606"/>
    </location>
</feature>